<dbReference type="Proteomes" id="UP000189911">
    <property type="component" value="Chromosome D"/>
</dbReference>
<evidence type="ECO:0000256" key="1">
    <source>
        <dbReference type="PROSITE-ProRule" id="PRU01077"/>
    </source>
</evidence>
<dbReference type="SMART" id="SM00055">
    <property type="entry name" value="FCH"/>
    <property type="match status" value="1"/>
</dbReference>
<dbReference type="InterPro" id="IPR031160">
    <property type="entry name" value="F_BAR_dom"/>
</dbReference>
<sequence>MPSFADSFWSDDFSVGIEQLFRELHKGCSQNALFIQLFALRMQYEVNYGRQLCKTTSSIEGLAAVANSTQSLDVALSQLVSVSEREGNEHLSIAADIEVTVLRPFSSWCEDHEGRVDYSEKILKTNVSNYQKSEKYVEKLEQSYFNKCRQLEDYKRSHFNDDELAKAMKQLEIYQEQEEALAKEREYEPFGKFGYLDFDVRTMRETVALLLTKLEKSEYKVPFINYHFDNTNNGSEIVKFLMDNLTLKDVDQAETFGQDLLNGGFLKYCNGVGTTFVNSKKFQYNWKPYAYKFAQIQLPNAHEIGEEQVEEGPQALSEYFSDLTSKISSSQPLTISPAAVSNNERALFRFMKDIDWADSKYRKECKKLDALRCSLEELLVDHFTFMEKCELDRLKALEKVILDFSPILSKNTSALNHLHDAILKTGTEVDPTLDLLKLVERSRTGPFQPRVITYNNYYNPGGYQNFGIDLETRCRLDKKVVPLIVSAILSFMDQVYPELPNDNVRTTVWTVPVKLLSTHKLREALNEAPFQEEIEVTEKLKAFSKEPSTIASALKVYLLELPEPLISDDVYDILKALYAEFPPSEVESPQQAAVDSQRINGISNAFNSLSKPHIATLDALTSHFSRLVKILKMGSSASSGTLASEFVRSVSQEFANCIIRVSFPNGNDLGYKIFSDLLLFRKPVFRELKRQSSKAQSDFAS</sequence>
<evidence type="ECO:0000259" key="4">
    <source>
        <dbReference type="PROSITE" id="PS51741"/>
    </source>
</evidence>
<keyword evidence="1" id="KW-0175">Coiled coil</keyword>
<dbReference type="InterPro" id="IPR001060">
    <property type="entry name" value="FCH_dom"/>
</dbReference>
<dbReference type="PANTHER" id="PTHR23065">
    <property type="entry name" value="PROLINE-SERINE-THREONINE PHOSPHATASE INTERACTING PROTEIN 1"/>
    <property type="match status" value="1"/>
</dbReference>
<dbReference type="SMART" id="SM00049">
    <property type="entry name" value="DEP"/>
    <property type="match status" value="1"/>
</dbReference>
<dbReference type="Pfam" id="PF00610">
    <property type="entry name" value="DEP"/>
    <property type="match status" value="1"/>
</dbReference>
<evidence type="ECO:0000313" key="5">
    <source>
        <dbReference type="EMBL" id="SCU91145.1"/>
    </source>
</evidence>
<proteinExistence type="predicted"/>
<dbReference type="SMART" id="SM00324">
    <property type="entry name" value="RhoGAP"/>
    <property type="match status" value="1"/>
</dbReference>
<keyword evidence="6" id="KW-1185">Reference proteome</keyword>
<dbReference type="PROSITE" id="PS51741">
    <property type="entry name" value="F_BAR"/>
    <property type="match status" value="1"/>
</dbReference>
<dbReference type="PROSITE" id="PS50238">
    <property type="entry name" value="RHOGAP"/>
    <property type="match status" value="1"/>
</dbReference>
<dbReference type="SUPFAM" id="SSF46785">
    <property type="entry name" value="Winged helix' DNA-binding domain"/>
    <property type="match status" value="1"/>
</dbReference>
<reference evidence="6" key="1">
    <citation type="submission" date="2016-03" db="EMBL/GenBank/DDBJ databases">
        <authorList>
            <person name="Devillers Hugo."/>
        </authorList>
    </citation>
    <scope>NUCLEOTIDE SEQUENCE [LARGE SCALE GENOMIC DNA]</scope>
</reference>
<dbReference type="GO" id="GO:0007010">
    <property type="term" value="P:cytoskeleton organization"/>
    <property type="evidence" value="ECO:0007669"/>
    <property type="project" value="TreeGrafter"/>
</dbReference>
<dbReference type="SUPFAM" id="SSF48350">
    <property type="entry name" value="GTPase activation domain, GAP"/>
    <property type="match status" value="1"/>
</dbReference>
<dbReference type="Pfam" id="PF00620">
    <property type="entry name" value="RhoGAP"/>
    <property type="match status" value="1"/>
</dbReference>
<feature type="domain" description="Rho-GAP" evidence="3">
    <location>
        <begin position="468"/>
        <end position="685"/>
    </location>
</feature>
<dbReference type="InterPro" id="IPR000591">
    <property type="entry name" value="DEP_dom"/>
</dbReference>
<name>A0A1G4JKQ6_9SACH</name>
<dbReference type="Gene3D" id="1.20.1270.60">
    <property type="entry name" value="Arfaptin homology (AH) domain/BAR domain"/>
    <property type="match status" value="2"/>
</dbReference>
<dbReference type="CDD" id="cd04399">
    <property type="entry name" value="RhoGAP_fRGD2"/>
    <property type="match status" value="1"/>
</dbReference>
<dbReference type="InterPro" id="IPR008936">
    <property type="entry name" value="Rho_GTPase_activation_prot"/>
</dbReference>
<evidence type="ECO:0000259" key="3">
    <source>
        <dbReference type="PROSITE" id="PS50238"/>
    </source>
</evidence>
<accession>A0A1G4JKQ6</accession>
<dbReference type="GO" id="GO:0005096">
    <property type="term" value="F:GTPase activator activity"/>
    <property type="evidence" value="ECO:0007669"/>
    <property type="project" value="TreeGrafter"/>
</dbReference>
<dbReference type="AlphaFoldDB" id="A0A1G4JKQ6"/>
<feature type="domain" description="DEP" evidence="2">
    <location>
        <begin position="228"/>
        <end position="295"/>
    </location>
</feature>
<dbReference type="PANTHER" id="PTHR23065:SF17">
    <property type="entry name" value="RHO-GTPASE-ACTIVATING PROTEIN RGD2"/>
    <property type="match status" value="1"/>
</dbReference>
<dbReference type="InterPro" id="IPR036390">
    <property type="entry name" value="WH_DNA-bd_sf"/>
</dbReference>
<dbReference type="GO" id="GO:0000935">
    <property type="term" value="C:division septum"/>
    <property type="evidence" value="ECO:0007669"/>
    <property type="project" value="TreeGrafter"/>
</dbReference>
<dbReference type="GO" id="GO:0005886">
    <property type="term" value="C:plasma membrane"/>
    <property type="evidence" value="ECO:0007669"/>
    <property type="project" value="TreeGrafter"/>
</dbReference>
<feature type="domain" description="F-BAR" evidence="4">
    <location>
        <begin position="2"/>
        <end position="434"/>
    </location>
</feature>
<dbReference type="OrthoDB" id="2155291at2759"/>
<dbReference type="PROSITE" id="PS50186">
    <property type="entry name" value="DEP"/>
    <property type="match status" value="1"/>
</dbReference>
<protein>
    <submittedName>
        <fullName evidence="5">LANO_0D10880g1_1</fullName>
    </submittedName>
</protein>
<dbReference type="Pfam" id="PF00611">
    <property type="entry name" value="FCH"/>
    <property type="match status" value="1"/>
</dbReference>
<dbReference type="InterPro" id="IPR027267">
    <property type="entry name" value="AH/BAR_dom_sf"/>
</dbReference>
<dbReference type="GO" id="GO:0007264">
    <property type="term" value="P:small GTPase-mediated signal transduction"/>
    <property type="evidence" value="ECO:0007669"/>
    <property type="project" value="TreeGrafter"/>
</dbReference>
<evidence type="ECO:0000259" key="2">
    <source>
        <dbReference type="PROSITE" id="PS50186"/>
    </source>
</evidence>
<organism evidence="5 6">
    <name type="scientific">Lachancea nothofagi CBS 11611</name>
    <dbReference type="NCBI Taxonomy" id="1266666"/>
    <lineage>
        <taxon>Eukaryota</taxon>
        <taxon>Fungi</taxon>
        <taxon>Dikarya</taxon>
        <taxon>Ascomycota</taxon>
        <taxon>Saccharomycotina</taxon>
        <taxon>Saccharomycetes</taxon>
        <taxon>Saccharomycetales</taxon>
        <taxon>Saccharomycetaceae</taxon>
        <taxon>Lachancea</taxon>
    </lineage>
</organism>
<dbReference type="Gene3D" id="1.10.555.10">
    <property type="entry name" value="Rho GTPase activation protein"/>
    <property type="match status" value="1"/>
</dbReference>
<dbReference type="GO" id="GO:0005737">
    <property type="term" value="C:cytoplasm"/>
    <property type="evidence" value="ECO:0007669"/>
    <property type="project" value="TreeGrafter"/>
</dbReference>
<dbReference type="SUPFAM" id="SSF103657">
    <property type="entry name" value="BAR/IMD domain-like"/>
    <property type="match status" value="1"/>
</dbReference>
<gene>
    <name evidence="5" type="ORF">LANO_0D10880G</name>
</gene>
<dbReference type="InterPro" id="IPR000198">
    <property type="entry name" value="RhoGAP_dom"/>
</dbReference>
<dbReference type="EMBL" id="LT598448">
    <property type="protein sequence ID" value="SCU91145.1"/>
    <property type="molecule type" value="Genomic_DNA"/>
</dbReference>
<evidence type="ECO:0000313" key="6">
    <source>
        <dbReference type="Proteomes" id="UP000189911"/>
    </source>
</evidence>